<evidence type="ECO:0000256" key="4">
    <source>
        <dbReference type="ARBA" id="ARBA00022691"/>
    </source>
</evidence>
<keyword evidence="4" id="KW-0949">S-adenosyl-L-methionine</keyword>
<keyword evidence="3 6" id="KW-0808">Transferase</keyword>
<evidence type="ECO:0000313" key="7">
    <source>
        <dbReference type="Proteomes" id="UP000194841"/>
    </source>
</evidence>
<proteinExistence type="predicted"/>
<protein>
    <submittedName>
        <fullName evidence="6">23S rRNA methyltransferase</fullName>
    </submittedName>
</protein>
<dbReference type="InterPro" id="IPR029063">
    <property type="entry name" value="SAM-dependent_MTases_sf"/>
</dbReference>
<dbReference type="PANTHER" id="PTHR43042:SF3">
    <property type="entry name" value="RIBOSOMAL RNA LARGE SUBUNIT METHYLTRANSFERASE YWBD-RELATED"/>
    <property type="match status" value="1"/>
</dbReference>
<keyword evidence="7" id="KW-1185">Reference proteome</keyword>
<dbReference type="Proteomes" id="UP000194841">
    <property type="component" value="Unassembled WGS sequence"/>
</dbReference>
<evidence type="ECO:0000256" key="1">
    <source>
        <dbReference type="ARBA" id="ARBA00022552"/>
    </source>
</evidence>
<comment type="caution">
    <text evidence="6">The sequence shown here is derived from an EMBL/GenBank/DDBJ whole genome shotgun (WGS) entry which is preliminary data.</text>
</comment>
<dbReference type="Gene3D" id="3.40.50.150">
    <property type="entry name" value="Vaccinia Virus protein VP39"/>
    <property type="match status" value="1"/>
</dbReference>
<sequence>MPNLDFTPICDALVKADIHSEELQRVFHGRGHTIAELSHLNVDFYPPYLFISAYEPLTQVQLAQLNTVLLDTINAHWPNAITGMIYQHRAGQQTQTTILMGEDPGAFVIQELGVKYQVELTRHQNTGIFPDMREGRQFVMNHAQHANVLNLFSYTCGFSVAAMKGGADRVVNMDMNKGVLRIGKINHQLNDVDRNVSYLPHDILKSFGKLKKMGPYDLVVVDPPSFQKGSFVLTKDYQKIIRRVPELLTDNAHVLFCANSPELSEQAFKDLIAEHCDSRLTFMHRLEPAPNFIEVDTDRSLKALVYTRA</sequence>
<dbReference type="InterPro" id="IPR019614">
    <property type="entry name" value="SAM-dep_methyl-trfase"/>
</dbReference>
<dbReference type="EMBL" id="MWPV01000001">
    <property type="protein sequence ID" value="OUL59600.1"/>
    <property type="molecule type" value="Genomic_DNA"/>
</dbReference>
<feature type="domain" description="S-adenosylmethionine-dependent methyltransferase" evidence="5">
    <location>
        <begin position="25"/>
        <end position="306"/>
    </location>
</feature>
<accession>A0A244CVE3</accession>
<evidence type="ECO:0000256" key="2">
    <source>
        <dbReference type="ARBA" id="ARBA00022603"/>
    </source>
</evidence>
<keyword evidence="2 6" id="KW-0489">Methyltransferase</keyword>
<dbReference type="CDD" id="cd02440">
    <property type="entry name" value="AdoMet_MTases"/>
    <property type="match status" value="1"/>
</dbReference>
<evidence type="ECO:0000259" key="5">
    <source>
        <dbReference type="Pfam" id="PF10672"/>
    </source>
</evidence>
<dbReference type="Pfam" id="PF10672">
    <property type="entry name" value="Methyltrans_SAM"/>
    <property type="match status" value="1"/>
</dbReference>
<keyword evidence="1" id="KW-0698">rRNA processing</keyword>
<dbReference type="PANTHER" id="PTHR43042">
    <property type="entry name" value="SAM-DEPENDENT METHYLTRANSFERASE"/>
    <property type="match status" value="1"/>
</dbReference>
<dbReference type="OrthoDB" id="9805492at2"/>
<evidence type="ECO:0000313" key="6">
    <source>
        <dbReference type="EMBL" id="OUL59600.1"/>
    </source>
</evidence>
<evidence type="ECO:0000256" key="3">
    <source>
        <dbReference type="ARBA" id="ARBA00022679"/>
    </source>
</evidence>
<dbReference type="GO" id="GO:0008168">
    <property type="term" value="F:methyltransferase activity"/>
    <property type="evidence" value="ECO:0007669"/>
    <property type="project" value="UniProtKB-KW"/>
</dbReference>
<reference evidence="6 7" key="1">
    <citation type="submission" date="2017-02" db="EMBL/GenBank/DDBJ databases">
        <title>Pseudoalteromonas ulvae TC14 Genome.</title>
        <authorList>
            <person name="Molmeret M."/>
        </authorList>
    </citation>
    <scope>NUCLEOTIDE SEQUENCE [LARGE SCALE GENOMIC DNA]</scope>
    <source>
        <strain evidence="6">TC14</strain>
    </source>
</reference>
<organism evidence="6 7">
    <name type="scientific">Pseudoalteromonas ulvae</name>
    <dbReference type="NCBI Taxonomy" id="107327"/>
    <lineage>
        <taxon>Bacteria</taxon>
        <taxon>Pseudomonadati</taxon>
        <taxon>Pseudomonadota</taxon>
        <taxon>Gammaproteobacteria</taxon>
        <taxon>Alteromonadales</taxon>
        <taxon>Pseudoalteromonadaceae</taxon>
        <taxon>Pseudoalteromonas</taxon>
    </lineage>
</organism>
<name>A0A244CVE3_PSEDV</name>
<dbReference type="GO" id="GO:0006364">
    <property type="term" value="P:rRNA processing"/>
    <property type="evidence" value="ECO:0007669"/>
    <property type="project" value="UniProtKB-KW"/>
</dbReference>
<dbReference type="GO" id="GO:0032259">
    <property type="term" value="P:methylation"/>
    <property type="evidence" value="ECO:0007669"/>
    <property type="project" value="UniProtKB-KW"/>
</dbReference>
<gene>
    <name evidence="6" type="ORF">B1199_05015</name>
</gene>
<dbReference type="SUPFAM" id="SSF53335">
    <property type="entry name" value="S-adenosyl-L-methionine-dependent methyltransferases"/>
    <property type="match status" value="1"/>
</dbReference>
<dbReference type="AlphaFoldDB" id="A0A244CVE3"/>
<dbReference type="RefSeq" id="WP_086742991.1">
    <property type="nucleotide sequence ID" value="NZ_MWPV01000001.1"/>
</dbReference>